<evidence type="ECO:0000313" key="2">
    <source>
        <dbReference type="EMBL" id="GGR50213.1"/>
    </source>
</evidence>
<comment type="caution">
    <text evidence="2">The sequence shown here is derived from an EMBL/GenBank/DDBJ whole genome shotgun (WGS) entry which is preliminary data.</text>
</comment>
<protein>
    <submittedName>
        <fullName evidence="2">Uncharacterized protein</fullName>
    </submittedName>
</protein>
<accession>A0ABQ2RNG6</accession>
<keyword evidence="1" id="KW-0732">Signal</keyword>
<name>A0ABQ2RNG6_9DEIO</name>
<proteinExistence type="predicted"/>
<reference evidence="3" key="1">
    <citation type="journal article" date="2019" name="Int. J. Syst. Evol. Microbiol.">
        <title>The Global Catalogue of Microorganisms (GCM) 10K type strain sequencing project: providing services to taxonomists for standard genome sequencing and annotation.</title>
        <authorList>
            <consortium name="The Broad Institute Genomics Platform"/>
            <consortium name="The Broad Institute Genome Sequencing Center for Infectious Disease"/>
            <person name="Wu L."/>
            <person name="Ma J."/>
        </authorList>
    </citation>
    <scope>NUCLEOTIDE SEQUENCE [LARGE SCALE GENOMIC DNA]</scope>
    <source>
        <strain evidence="3">JCM 31404</strain>
    </source>
</reference>
<sequence length="131" mass="13792">MSRARRVAARRVASLALSLAVTVNLGGVQAATRPLTLKPTHGGALLIGTLSVPRADELTGVWSSVGRARLMRCLPNCEVVKAVPVPGSLNLNDASAYRVVLGGTFKAGQKISLVLRYRNAQIVNLTATVAY</sequence>
<feature type="chain" id="PRO_5045438912" evidence="1">
    <location>
        <begin position="31"/>
        <end position="131"/>
    </location>
</feature>
<organism evidence="2 3">
    <name type="scientific">Deinococcus seoulensis</name>
    <dbReference type="NCBI Taxonomy" id="1837379"/>
    <lineage>
        <taxon>Bacteria</taxon>
        <taxon>Thermotogati</taxon>
        <taxon>Deinococcota</taxon>
        <taxon>Deinococci</taxon>
        <taxon>Deinococcales</taxon>
        <taxon>Deinococcaceae</taxon>
        <taxon>Deinococcus</taxon>
    </lineage>
</organism>
<dbReference type="EMBL" id="BMQM01000004">
    <property type="protein sequence ID" value="GGR50213.1"/>
    <property type="molecule type" value="Genomic_DNA"/>
</dbReference>
<feature type="signal peptide" evidence="1">
    <location>
        <begin position="1"/>
        <end position="30"/>
    </location>
</feature>
<evidence type="ECO:0000256" key="1">
    <source>
        <dbReference type="SAM" id="SignalP"/>
    </source>
</evidence>
<keyword evidence="3" id="KW-1185">Reference proteome</keyword>
<evidence type="ECO:0000313" key="3">
    <source>
        <dbReference type="Proteomes" id="UP000634308"/>
    </source>
</evidence>
<dbReference type="RefSeq" id="WP_189063819.1">
    <property type="nucleotide sequence ID" value="NZ_BMQM01000004.1"/>
</dbReference>
<dbReference type="Proteomes" id="UP000634308">
    <property type="component" value="Unassembled WGS sequence"/>
</dbReference>
<gene>
    <name evidence="2" type="ORF">GCM10008959_09180</name>
</gene>